<accession>D3B1L6</accession>
<dbReference type="PROSITE" id="PS01186">
    <property type="entry name" value="EGF_2"/>
    <property type="match status" value="1"/>
</dbReference>
<evidence type="ECO:0000256" key="1">
    <source>
        <dbReference type="SAM" id="Phobius"/>
    </source>
</evidence>
<dbReference type="Gene3D" id="2.10.25.10">
    <property type="entry name" value="Laminin"/>
    <property type="match status" value="1"/>
</dbReference>
<evidence type="ECO:0000259" key="3">
    <source>
        <dbReference type="PROSITE" id="PS01186"/>
    </source>
</evidence>
<dbReference type="Pfam" id="PF24893">
    <property type="entry name" value="DUF7743"/>
    <property type="match status" value="1"/>
</dbReference>
<evidence type="ECO:0000259" key="2">
    <source>
        <dbReference type="PROSITE" id="PS00022"/>
    </source>
</evidence>
<evidence type="ECO:0000313" key="4">
    <source>
        <dbReference type="EMBL" id="EFA85190.1"/>
    </source>
</evidence>
<dbReference type="PROSITE" id="PS00022">
    <property type="entry name" value="EGF_1"/>
    <property type="match status" value="1"/>
</dbReference>
<name>D3B1L6_HETP5</name>
<dbReference type="Proteomes" id="UP000001396">
    <property type="component" value="Unassembled WGS sequence"/>
</dbReference>
<keyword evidence="1" id="KW-1133">Transmembrane helix</keyword>
<dbReference type="PANTHER" id="PTHR31378:SF17">
    <property type="match status" value="1"/>
</dbReference>
<feature type="transmembrane region" description="Helical" evidence="1">
    <location>
        <begin position="1195"/>
        <end position="1218"/>
    </location>
</feature>
<dbReference type="AlphaFoldDB" id="D3B1L6"/>
<dbReference type="InParanoid" id="D3B1L6"/>
<proteinExistence type="predicted"/>
<dbReference type="FunCoup" id="D3B1L6">
    <property type="interactions" value="923"/>
</dbReference>
<comment type="caution">
    <text evidence="4">The sequence shown here is derived from an EMBL/GenBank/DDBJ whole genome shotgun (WGS) entry which is preliminary data.</text>
</comment>
<sequence>MYNVTTQPPSLTTNGVCNMRFSAVFTASFFMQVSNFQLGSNALNLANLDARSIRQDNLSKQFFDFYVDVTYSPTMKKTQLHLEFKNDTQGNFFINVGELECVGYTSDNFTIIEMSKPLNSEGWYMESLVKLNLYTEHRFQYDSSCTAPSIYSCYFVSMLNGGYFSLRVEMKARYSSLNSIIPITLNLNPFSLNITIDSSFPYNGDYGGSDYFNGYYPVRIENGTTTLINPASRGLYSYINDKNSDEISYNTMMVNYFNWNMGSFVTHSEVDTKMNGTIVRTFFSAYEQIPYTLSQSTDSGNDYRFTTGYPNSGTNLRNFGFTTEFPFLGEFEGSVYLSFGVMSQNVGLQSNYTEQPYINVQKVEYIKLSSYTFLFRIKVESNYDFLSASVRGSILYSSHLVDGTLQSGTFEKVITSRIESISNFNIVNVRGFSQMVAMYTPYNDNYEFIPSTVPFTRTDLNYQNITYFEIEKREIDLSNGPVSNTIRFNMSSILTDLIPSVACGTEYNGSFDPTVNQYVIHFVIEPIYLEGPLILAVYDGVTKESILIDTNLLIINITKSTNDLLQPRLDSVRAQPSTSLNASEDGQNYYGWEFVITDKPNGFYKATFDIVSDLDVLPRNVVMNATHFISGSPNDATYRIMFPVELPCRSQTFALTNINLFDSNYTTIAYSAINTIVNTPQEPQLKIYLNCSEIIDTSSINREFEASLSVTDGDGSGISKRHLPIIRLISENTNELYLETTLDTYNTSHATYHVKKQLPFGFGMRNILVSVTGLVDKQLNYNSYVSTDLRDAGFPYLIKKQFSTNIPILETASLFTSNGGSLTLTGQLFGVVQSKLKAYIDFNDGNDYQLVTTSFFSGLVLQLSNIKSINSTTIKVKVVKNDIYASNVLLVNVIRVNTPKPSLSPKPTSPPDASLCPGTPPCNNRGECTIGGCQCQSPWTGPTCSSQTIIIPPPTPQPDPSTGTNIPVNNNNVTSMINVVEVREIDDLDQIVQIFKISQWNFTDQSKSMNNPSYLYSSQLERTTTNINVTITYYQNQTNITFGESTLNIQASSIKYSIELSKFNFTKSTNLLQVVLEATIKSNNKDSCSSTQVGGKDGSKDDVKWIKMNIDKLSLYGRFIDFGIIDDKPTKITNRIIDDEDENTPQFRSIKVGITLPAYDNIALLDPDFSNLIDVETDSSISYLCKSKGGLSNGAIAGIVVGGVVFVSIAVGTTIFVMKKKKMKRENKKMTQRLKTIQK</sequence>
<gene>
    <name evidence="4" type="ORF">PPL_02190</name>
</gene>
<dbReference type="InterPro" id="IPR000742">
    <property type="entry name" value="EGF"/>
</dbReference>
<dbReference type="EMBL" id="ADBJ01000008">
    <property type="protein sequence ID" value="EFA85190.1"/>
    <property type="molecule type" value="Genomic_DNA"/>
</dbReference>
<dbReference type="PANTHER" id="PTHR31378">
    <property type="entry name" value="EGF-LIKE DOMAIN-CONTAINING PROTEIN-RELATED-RELATED"/>
    <property type="match status" value="1"/>
</dbReference>
<dbReference type="OMA" id="ISITIQW"/>
<dbReference type="InterPro" id="IPR056645">
    <property type="entry name" value="DUF7743"/>
</dbReference>
<reference evidence="4 5" key="1">
    <citation type="journal article" date="2011" name="Genome Res.">
        <title>Phylogeny-wide analysis of social amoeba genomes highlights ancient origins for complex intercellular communication.</title>
        <authorList>
            <person name="Heidel A.J."/>
            <person name="Lawal H.M."/>
            <person name="Felder M."/>
            <person name="Schilde C."/>
            <person name="Helps N.R."/>
            <person name="Tunggal B."/>
            <person name="Rivero F."/>
            <person name="John U."/>
            <person name="Schleicher M."/>
            <person name="Eichinger L."/>
            <person name="Platzer M."/>
            <person name="Noegel A.A."/>
            <person name="Schaap P."/>
            <person name="Gloeckner G."/>
        </authorList>
    </citation>
    <scope>NUCLEOTIDE SEQUENCE [LARGE SCALE GENOMIC DNA]</scope>
    <source>
        <strain evidence="5">ATCC 26659 / Pp 5 / PN500</strain>
    </source>
</reference>
<keyword evidence="5" id="KW-1185">Reference proteome</keyword>
<dbReference type="RefSeq" id="XP_020437299.1">
    <property type="nucleotide sequence ID" value="XM_020573182.1"/>
</dbReference>
<protein>
    <recommendedName>
        <fullName evidence="2 3">EGF-like domain-containing protein</fullName>
    </recommendedName>
</protein>
<feature type="domain" description="EGF-like" evidence="2 3">
    <location>
        <begin position="933"/>
        <end position="944"/>
    </location>
</feature>
<evidence type="ECO:0000313" key="5">
    <source>
        <dbReference type="Proteomes" id="UP000001396"/>
    </source>
</evidence>
<organism evidence="4 5">
    <name type="scientific">Heterostelium pallidum (strain ATCC 26659 / Pp 5 / PN500)</name>
    <name type="common">Cellular slime mold</name>
    <name type="synonym">Polysphondylium pallidum</name>
    <dbReference type="NCBI Taxonomy" id="670386"/>
    <lineage>
        <taxon>Eukaryota</taxon>
        <taxon>Amoebozoa</taxon>
        <taxon>Evosea</taxon>
        <taxon>Eumycetozoa</taxon>
        <taxon>Dictyostelia</taxon>
        <taxon>Acytosteliales</taxon>
        <taxon>Acytosteliaceae</taxon>
        <taxon>Heterostelium</taxon>
    </lineage>
</organism>
<dbReference type="Pfam" id="PF23033">
    <property type="entry name" value="DUF7034"/>
    <property type="match status" value="1"/>
</dbReference>
<dbReference type="InterPro" id="IPR055462">
    <property type="entry name" value="DUF7034"/>
</dbReference>
<dbReference type="GeneID" id="31357715"/>
<keyword evidence="1" id="KW-0472">Membrane</keyword>
<keyword evidence="1" id="KW-0812">Transmembrane</keyword>